<feature type="domain" description="SPOR" evidence="2">
    <location>
        <begin position="75"/>
        <end position="155"/>
    </location>
</feature>
<evidence type="ECO:0000256" key="1">
    <source>
        <dbReference type="SAM" id="MobiDB-lite"/>
    </source>
</evidence>
<organism evidence="3 4">
    <name type="scientific">Lysobacter niastensis</name>
    <dbReference type="NCBI Taxonomy" id="380629"/>
    <lineage>
        <taxon>Bacteria</taxon>
        <taxon>Pseudomonadati</taxon>
        <taxon>Pseudomonadota</taxon>
        <taxon>Gammaproteobacteria</taxon>
        <taxon>Lysobacterales</taxon>
        <taxon>Lysobacteraceae</taxon>
        <taxon>Lysobacter</taxon>
    </lineage>
</organism>
<dbReference type="InterPro" id="IPR036680">
    <property type="entry name" value="SPOR-like_sf"/>
</dbReference>
<feature type="region of interest" description="Disordered" evidence="1">
    <location>
        <begin position="55"/>
        <end position="75"/>
    </location>
</feature>
<dbReference type="RefSeq" id="WP_310062927.1">
    <property type="nucleotide sequence ID" value="NZ_JAVDVY010000002.1"/>
</dbReference>
<evidence type="ECO:0000313" key="4">
    <source>
        <dbReference type="Proteomes" id="UP001251524"/>
    </source>
</evidence>
<evidence type="ECO:0000259" key="2">
    <source>
        <dbReference type="PROSITE" id="PS51724"/>
    </source>
</evidence>
<accession>A0ABU1WCH6</accession>
<keyword evidence="4" id="KW-1185">Reference proteome</keyword>
<name>A0ABU1WCH6_9GAMM</name>
<dbReference type="PROSITE" id="PS51724">
    <property type="entry name" value="SPOR"/>
    <property type="match status" value="1"/>
</dbReference>
<dbReference type="InterPro" id="IPR007730">
    <property type="entry name" value="SPOR-like_dom"/>
</dbReference>
<reference evidence="3 4" key="1">
    <citation type="submission" date="2023-07" db="EMBL/GenBank/DDBJ databases">
        <title>Sorghum-associated microbial communities from plants grown in Nebraska, USA.</title>
        <authorList>
            <person name="Schachtman D."/>
        </authorList>
    </citation>
    <scope>NUCLEOTIDE SEQUENCE [LARGE SCALE GENOMIC DNA]</scope>
    <source>
        <strain evidence="3 4">BE198</strain>
    </source>
</reference>
<dbReference type="Pfam" id="PF05036">
    <property type="entry name" value="SPOR"/>
    <property type="match status" value="1"/>
</dbReference>
<sequence>MFVRAVVILLLVLNLGVAAWWALHSQAPAPAAEEPPLGVARLQLLREAGRPPVATVHEPSAAAVEPAPPPQPPAPVATTLQCFSFGPFSDTAATNAARARLKPLVVRSAVREQRPAVPGKGWRVYLPPQASPADAQAMAQRVTAAGFNDLFVVRDGAEANSIALGRYKSEDTARRRAEALTAAGFPARAEPLGDARVVSWIDVAAGSDFDAAGAQKAAGAAQRNDIQCASVR</sequence>
<dbReference type="EMBL" id="JAVDVY010000002">
    <property type="protein sequence ID" value="MDR7135323.1"/>
    <property type="molecule type" value="Genomic_DNA"/>
</dbReference>
<feature type="compositionally biased region" description="Pro residues" evidence="1">
    <location>
        <begin position="66"/>
        <end position="75"/>
    </location>
</feature>
<dbReference type="Proteomes" id="UP001251524">
    <property type="component" value="Unassembled WGS sequence"/>
</dbReference>
<evidence type="ECO:0000313" key="3">
    <source>
        <dbReference type="EMBL" id="MDR7135323.1"/>
    </source>
</evidence>
<protein>
    <recommendedName>
        <fullName evidence="2">SPOR domain-containing protein</fullName>
    </recommendedName>
</protein>
<gene>
    <name evidence="3" type="ORF">J2X06_002532</name>
</gene>
<dbReference type="Gene3D" id="3.30.70.1070">
    <property type="entry name" value="Sporulation related repeat"/>
    <property type="match status" value="1"/>
</dbReference>
<proteinExistence type="predicted"/>
<comment type="caution">
    <text evidence="3">The sequence shown here is derived from an EMBL/GenBank/DDBJ whole genome shotgun (WGS) entry which is preliminary data.</text>
</comment>
<dbReference type="SUPFAM" id="SSF110997">
    <property type="entry name" value="Sporulation related repeat"/>
    <property type="match status" value="1"/>
</dbReference>